<keyword evidence="10" id="KW-0732">Signal</keyword>
<evidence type="ECO:0000256" key="10">
    <source>
        <dbReference type="SAM" id="SignalP"/>
    </source>
</evidence>
<evidence type="ECO:0000259" key="11">
    <source>
        <dbReference type="Pfam" id="PF00593"/>
    </source>
</evidence>
<sequence length="1084" mass="119078">MKLKLTWLMTLFMAFVMQISLAQEKSVSGAVTSASDGLPLPGVSVIVKGTTRGVQTDFDGNYTINVSSGETLAFSFVSMKSTEKLVGASNTINVAMEEDVAALDEVVIVGYGTATKQSFTGSATTVSAENLEVKSFSNVSQALAGEVAGVNVINTSGQPGTAATIRIRGFGSVNGNRDPLYVVDGVPYNGTENINAINPADIKSTTVLKDATATAIYGARGANGVILITTKTGRAGESSINVDVKTGFNVSLLPRNEVIRNPEQYIGLAWEAKYNKGVALGEADPEAYANNSLFSSSGIAPFYNMWNVADGGELIDPSTRSVRSGVTRRYNPENWEDYGFQTSYRKEANLSFSGGDDKTKYFSSFGYLDEEGYLINSDYERYSARLNVSHKPKEWLEASANLGYALSETNNNGQSEDSGSVFWFVDNLPSIYPLYLRDANGQTIADDKFGGNVYDYGSNGRGFGALTNAIADANYDRSRAKRHELNGNFSFDVKFTKNLTFETRFGFQYYNDKYFSLNNPFYGSAVGQGGSIYRRDTEYFAKNFLQLLRYKNSWGDHSLEVLAAHEANDWTQRRNTASMHGAVSPYVDDLNNFIIVSSPPTSWTREAILESYFGQINYDFDQKYYLTGSIRRDGSSRFLPGNKWGTFGSVGAAWVLSNENFLQGSSFVNFLKLKASYGLVGEQAGVGLYPGINSYNVGNLNDGFALSNRDYGNPNLTWETSTQFQTGVEFTLGRNGFLEGSVDYYRKLTKDLLFDRRNNPSSGIAVTTVNDGELMNSGIEFNLSAHVVKTNDFTLDVSVNGEVLNNEIKTMPIDPSTGLPKYIDTAASSFAYANGHSIFDFYMREWAGVDPADGRAMWYRYFDDANSNGQFDAGEGFDTADNGSGSMIEYLDKNPNANVQKETTKTYANATTKYVGKSAIPKVRGAFRIAATYKNFDISSQFLYSIGGYAYDSAYANLMQNAQAGANNWHVDILDRWQQPGDVTNVPRLSDNYATDNRFSSLSTRFLTKSDYLSLNNIKLGYTLKSDAIAAAGIDNLNIWVSGDNLFLFSERDGFNPSTSESGVSNQYRYTPLTSFTMGVRVKF</sequence>
<dbReference type="NCBIfam" id="TIGR04056">
    <property type="entry name" value="OMP_RagA_SusC"/>
    <property type="match status" value="1"/>
</dbReference>
<dbReference type="Pfam" id="PF13715">
    <property type="entry name" value="CarbopepD_reg_2"/>
    <property type="match status" value="1"/>
</dbReference>
<evidence type="ECO:0000256" key="3">
    <source>
        <dbReference type="ARBA" id="ARBA00022452"/>
    </source>
</evidence>
<comment type="subcellular location">
    <subcellularLocation>
        <location evidence="1 8">Cell outer membrane</location>
        <topology evidence="1 8">Multi-pass membrane protein</topology>
    </subcellularLocation>
</comment>
<keyword evidence="3 8" id="KW-1134">Transmembrane beta strand</keyword>
<evidence type="ECO:0000256" key="4">
    <source>
        <dbReference type="ARBA" id="ARBA00022692"/>
    </source>
</evidence>
<dbReference type="InterPro" id="IPR023997">
    <property type="entry name" value="TonB-dep_OMP_SusC/RagA_CS"/>
</dbReference>
<dbReference type="InterPro" id="IPR037066">
    <property type="entry name" value="Plug_dom_sf"/>
</dbReference>
<keyword evidence="2 8" id="KW-0813">Transport</keyword>
<name>A0A5C7AE56_9FLAO</name>
<dbReference type="InterPro" id="IPR023996">
    <property type="entry name" value="TonB-dep_OMP_SusC/RagA"/>
</dbReference>
<organism evidence="13 14">
    <name type="scientific">Gelidibacter salicanalis</name>
    <dbReference type="NCBI Taxonomy" id="291193"/>
    <lineage>
        <taxon>Bacteria</taxon>
        <taxon>Pseudomonadati</taxon>
        <taxon>Bacteroidota</taxon>
        <taxon>Flavobacteriia</taxon>
        <taxon>Flavobacteriales</taxon>
        <taxon>Flavobacteriaceae</taxon>
        <taxon>Gelidibacter</taxon>
    </lineage>
</organism>
<dbReference type="Gene3D" id="2.170.130.10">
    <property type="entry name" value="TonB-dependent receptor, plug domain"/>
    <property type="match status" value="1"/>
</dbReference>
<dbReference type="SUPFAM" id="SSF49464">
    <property type="entry name" value="Carboxypeptidase regulatory domain-like"/>
    <property type="match status" value="1"/>
</dbReference>
<accession>A0A5C7AE56</accession>
<keyword evidence="7 8" id="KW-0998">Cell outer membrane</keyword>
<evidence type="ECO:0000256" key="6">
    <source>
        <dbReference type="ARBA" id="ARBA00023136"/>
    </source>
</evidence>
<dbReference type="EMBL" id="VORX01000006">
    <property type="protein sequence ID" value="TXE06898.1"/>
    <property type="molecule type" value="Genomic_DNA"/>
</dbReference>
<evidence type="ECO:0000256" key="2">
    <source>
        <dbReference type="ARBA" id="ARBA00022448"/>
    </source>
</evidence>
<dbReference type="InterPro" id="IPR012910">
    <property type="entry name" value="Plug_dom"/>
</dbReference>
<dbReference type="InterPro" id="IPR036942">
    <property type="entry name" value="Beta-barrel_TonB_sf"/>
</dbReference>
<dbReference type="SUPFAM" id="SSF56935">
    <property type="entry name" value="Porins"/>
    <property type="match status" value="1"/>
</dbReference>
<feature type="domain" description="TonB-dependent receptor plug" evidence="12">
    <location>
        <begin position="116"/>
        <end position="225"/>
    </location>
</feature>
<dbReference type="GO" id="GO:0009279">
    <property type="term" value="C:cell outer membrane"/>
    <property type="evidence" value="ECO:0007669"/>
    <property type="project" value="UniProtKB-SubCell"/>
</dbReference>
<dbReference type="NCBIfam" id="TIGR04057">
    <property type="entry name" value="SusC_RagA_signa"/>
    <property type="match status" value="1"/>
</dbReference>
<keyword evidence="4 8" id="KW-0812">Transmembrane</keyword>
<dbReference type="InterPro" id="IPR039426">
    <property type="entry name" value="TonB-dep_rcpt-like"/>
</dbReference>
<dbReference type="Pfam" id="PF00593">
    <property type="entry name" value="TonB_dep_Rec_b-barrel"/>
    <property type="match status" value="1"/>
</dbReference>
<feature type="chain" id="PRO_5022659489" evidence="10">
    <location>
        <begin position="23"/>
        <end position="1084"/>
    </location>
</feature>
<feature type="domain" description="TonB-dependent receptor-like beta-barrel" evidence="11">
    <location>
        <begin position="442"/>
        <end position="872"/>
    </location>
</feature>
<evidence type="ECO:0000313" key="14">
    <source>
        <dbReference type="Proteomes" id="UP000321734"/>
    </source>
</evidence>
<comment type="caution">
    <text evidence="13">The sequence shown here is derived from an EMBL/GenBank/DDBJ whole genome shotgun (WGS) entry which is preliminary data.</text>
</comment>
<gene>
    <name evidence="13" type="ORF">ES711_13205</name>
</gene>
<keyword evidence="14" id="KW-1185">Reference proteome</keyword>
<evidence type="ECO:0000256" key="5">
    <source>
        <dbReference type="ARBA" id="ARBA00023077"/>
    </source>
</evidence>
<dbReference type="FunFam" id="2.170.130.10:FF:000008">
    <property type="entry name" value="SusC/RagA family TonB-linked outer membrane protein"/>
    <property type="match status" value="1"/>
</dbReference>
<keyword evidence="6 8" id="KW-0472">Membrane</keyword>
<evidence type="ECO:0000256" key="7">
    <source>
        <dbReference type="ARBA" id="ARBA00023237"/>
    </source>
</evidence>
<dbReference type="Gene3D" id="2.40.170.20">
    <property type="entry name" value="TonB-dependent receptor, beta-barrel domain"/>
    <property type="match status" value="1"/>
</dbReference>
<evidence type="ECO:0000313" key="13">
    <source>
        <dbReference type="EMBL" id="TXE06898.1"/>
    </source>
</evidence>
<proteinExistence type="inferred from homology"/>
<comment type="similarity">
    <text evidence="8 9">Belongs to the TonB-dependent receptor family.</text>
</comment>
<dbReference type="PROSITE" id="PS52016">
    <property type="entry name" value="TONB_DEPENDENT_REC_3"/>
    <property type="match status" value="1"/>
</dbReference>
<dbReference type="OrthoDB" id="9768177at2"/>
<dbReference type="RefSeq" id="WP_146893769.1">
    <property type="nucleotide sequence ID" value="NZ_VORX01000006.1"/>
</dbReference>
<evidence type="ECO:0000259" key="12">
    <source>
        <dbReference type="Pfam" id="PF07715"/>
    </source>
</evidence>
<evidence type="ECO:0000256" key="1">
    <source>
        <dbReference type="ARBA" id="ARBA00004571"/>
    </source>
</evidence>
<dbReference type="Gene3D" id="2.60.40.1120">
    <property type="entry name" value="Carboxypeptidase-like, regulatory domain"/>
    <property type="match status" value="1"/>
</dbReference>
<reference evidence="13 14" key="1">
    <citation type="submission" date="2019-08" db="EMBL/GenBank/DDBJ databases">
        <title>Genome sequence of Gelidibacter salicanalis IC162T.</title>
        <authorList>
            <person name="Bowman J.P."/>
        </authorList>
    </citation>
    <scope>NUCLEOTIDE SEQUENCE [LARGE SCALE GENOMIC DNA]</scope>
    <source>
        <strain evidence="13 14">IC162</strain>
    </source>
</reference>
<dbReference type="Proteomes" id="UP000321734">
    <property type="component" value="Unassembled WGS sequence"/>
</dbReference>
<feature type="signal peptide" evidence="10">
    <location>
        <begin position="1"/>
        <end position="22"/>
    </location>
</feature>
<evidence type="ECO:0000256" key="9">
    <source>
        <dbReference type="RuleBase" id="RU003357"/>
    </source>
</evidence>
<dbReference type="InterPro" id="IPR000531">
    <property type="entry name" value="Beta-barrel_TonB"/>
</dbReference>
<protein>
    <submittedName>
        <fullName evidence="13">SusC/RagA family TonB-linked outer membrane protein</fullName>
    </submittedName>
</protein>
<keyword evidence="5 9" id="KW-0798">TonB box</keyword>
<evidence type="ECO:0000256" key="8">
    <source>
        <dbReference type="PROSITE-ProRule" id="PRU01360"/>
    </source>
</evidence>
<dbReference type="AlphaFoldDB" id="A0A5C7AE56"/>
<dbReference type="InterPro" id="IPR008969">
    <property type="entry name" value="CarboxyPept-like_regulatory"/>
</dbReference>
<dbReference type="Pfam" id="PF07715">
    <property type="entry name" value="Plug"/>
    <property type="match status" value="1"/>
</dbReference>